<dbReference type="Gene3D" id="3.40.190.150">
    <property type="entry name" value="Bordetella uptake gene, domain 1"/>
    <property type="match status" value="1"/>
</dbReference>
<dbReference type="SUPFAM" id="SSF53850">
    <property type="entry name" value="Periplasmic binding protein-like II"/>
    <property type="match status" value="1"/>
</dbReference>
<dbReference type="PROSITE" id="PS51257">
    <property type="entry name" value="PROKAR_LIPOPROTEIN"/>
    <property type="match status" value="1"/>
</dbReference>
<evidence type="ECO:0000256" key="1">
    <source>
        <dbReference type="ARBA" id="ARBA00006987"/>
    </source>
</evidence>
<dbReference type="STRING" id="146817.SAMN04488502_102203"/>
<reference evidence="3 4" key="1">
    <citation type="submission" date="2016-10" db="EMBL/GenBank/DDBJ databases">
        <authorList>
            <person name="de Groot N.N."/>
        </authorList>
    </citation>
    <scope>NUCLEOTIDE SEQUENCE [LARGE SCALE GENOMIC DNA]</scope>
    <source>
        <strain evidence="3 4">DSM 1736</strain>
    </source>
</reference>
<feature type="chain" id="PRO_5039143328" evidence="2">
    <location>
        <begin position="22"/>
        <end position="338"/>
    </location>
</feature>
<dbReference type="PIRSF" id="PIRSF017082">
    <property type="entry name" value="YflP"/>
    <property type="match status" value="1"/>
</dbReference>
<comment type="similarity">
    <text evidence="1">Belongs to the UPF0065 (bug) family.</text>
</comment>
<dbReference type="InterPro" id="IPR005064">
    <property type="entry name" value="BUG"/>
</dbReference>
<feature type="signal peptide" evidence="2">
    <location>
        <begin position="1"/>
        <end position="21"/>
    </location>
</feature>
<dbReference type="InterPro" id="IPR042100">
    <property type="entry name" value="Bug_dom1"/>
</dbReference>
<accession>A0A1G9QJV7</accession>
<evidence type="ECO:0000313" key="3">
    <source>
        <dbReference type="EMBL" id="SDM11283.1"/>
    </source>
</evidence>
<name>A0A1G9QJV7_9FIRM</name>
<evidence type="ECO:0000256" key="2">
    <source>
        <dbReference type="SAM" id="SignalP"/>
    </source>
</evidence>
<dbReference type="EMBL" id="FNHB01000002">
    <property type="protein sequence ID" value="SDM11283.1"/>
    <property type="molecule type" value="Genomic_DNA"/>
</dbReference>
<protein>
    <submittedName>
        <fullName evidence="3">Tripartite-type tricarboxylate transporter, receptor component TctC</fullName>
    </submittedName>
</protein>
<organism evidence="3 4">
    <name type="scientific">Dendrosporobacter quercicolus</name>
    <dbReference type="NCBI Taxonomy" id="146817"/>
    <lineage>
        <taxon>Bacteria</taxon>
        <taxon>Bacillati</taxon>
        <taxon>Bacillota</taxon>
        <taxon>Negativicutes</taxon>
        <taxon>Selenomonadales</taxon>
        <taxon>Sporomusaceae</taxon>
        <taxon>Dendrosporobacter</taxon>
    </lineage>
</organism>
<keyword evidence="3" id="KW-0675">Receptor</keyword>
<proteinExistence type="inferred from homology"/>
<dbReference type="AlphaFoldDB" id="A0A1G9QJV7"/>
<keyword evidence="2" id="KW-0732">Signal</keyword>
<dbReference type="PANTHER" id="PTHR42928:SF5">
    <property type="entry name" value="BLR1237 PROTEIN"/>
    <property type="match status" value="1"/>
</dbReference>
<gene>
    <name evidence="3" type="ORF">SAMN04488502_102203</name>
</gene>
<dbReference type="Proteomes" id="UP000214880">
    <property type="component" value="Unassembled WGS sequence"/>
</dbReference>
<dbReference type="Gene3D" id="3.40.190.10">
    <property type="entry name" value="Periplasmic binding protein-like II"/>
    <property type="match status" value="1"/>
</dbReference>
<dbReference type="PANTHER" id="PTHR42928">
    <property type="entry name" value="TRICARBOXYLATE-BINDING PROTEIN"/>
    <property type="match status" value="1"/>
</dbReference>
<keyword evidence="4" id="KW-1185">Reference proteome</keyword>
<sequence>MKMRRSIALSLMLLCSMGLVAGCGTKETPATAAEQYPDKAITLIVPYAAGGSSDMLARAIGKVAYKHLGQNIVIKNVPGAGGILGWNELVKSGEDGYALGTVDTGALLQPLYGTTPYHYPSALDPLVQIMEQPFVAVVRSDSPWNSLSELVDYAKQHPHAVKFGHSGLGNTNHVVGEMLAQNAEITLDQVPFKGVSESLAAVLGGHVELMFSAVPAIQEHVKSGTVKVIGIAATKRMSDPLYSNVPTFQEQGVDVVFGFFLGIAAHKGMPKEVKAKLLDALEKTVNDPEYIETMRKLGMEVNYLGHEEFFQKWLKETRRLAKVVKESGIVEKIAEQKK</sequence>
<dbReference type="Pfam" id="PF03401">
    <property type="entry name" value="TctC"/>
    <property type="match status" value="1"/>
</dbReference>
<dbReference type="CDD" id="cd07012">
    <property type="entry name" value="PBP2_Bug_TTT"/>
    <property type="match status" value="1"/>
</dbReference>
<dbReference type="RefSeq" id="WP_245698053.1">
    <property type="nucleotide sequence ID" value="NZ_FNHB01000002.1"/>
</dbReference>
<evidence type="ECO:0000313" key="4">
    <source>
        <dbReference type="Proteomes" id="UP000214880"/>
    </source>
</evidence>